<sequence>MSPATIDYNSPELPKGLTREVVEKGTKATLEQLNAIGYKAEGYFIDSNTTDLSALAQQLKD</sequence>
<reference evidence="1" key="1">
    <citation type="submission" date="2022-10" db="EMBL/GenBank/DDBJ databases">
        <title>Chitinophaga sp. nov., isolated from soil.</title>
        <authorList>
            <person name="Jeon C.O."/>
        </authorList>
    </citation>
    <scope>NUCLEOTIDE SEQUENCE</scope>
    <source>
        <strain evidence="1">R8</strain>
    </source>
</reference>
<gene>
    <name evidence="1" type="ORF">MKQ68_04825</name>
</gene>
<name>A0ABY6J4X6_9BACT</name>
<keyword evidence="2" id="KW-1185">Reference proteome</keyword>
<dbReference type="RefSeq" id="WP_244841304.1">
    <property type="nucleotide sequence ID" value="NZ_CP107006.1"/>
</dbReference>
<evidence type="ECO:0000313" key="2">
    <source>
        <dbReference type="Proteomes" id="UP001162741"/>
    </source>
</evidence>
<dbReference type="Proteomes" id="UP001162741">
    <property type="component" value="Chromosome"/>
</dbReference>
<evidence type="ECO:0000313" key="1">
    <source>
        <dbReference type="EMBL" id="UYQ94411.1"/>
    </source>
</evidence>
<protein>
    <submittedName>
        <fullName evidence="1">Uncharacterized protein</fullName>
    </submittedName>
</protein>
<proteinExistence type="predicted"/>
<organism evidence="1 2">
    <name type="scientific">Chitinophaga horti</name>
    <dbReference type="NCBI Taxonomy" id="2920382"/>
    <lineage>
        <taxon>Bacteria</taxon>
        <taxon>Pseudomonadati</taxon>
        <taxon>Bacteroidota</taxon>
        <taxon>Chitinophagia</taxon>
        <taxon>Chitinophagales</taxon>
        <taxon>Chitinophagaceae</taxon>
        <taxon>Chitinophaga</taxon>
    </lineage>
</organism>
<accession>A0ABY6J4X6</accession>
<dbReference type="EMBL" id="CP107006">
    <property type="protein sequence ID" value="UYQ94411.1"/>
    <property type="molecule type" value="Genomic_DNA"/>
</dbReference>